<accession>A0ACB0YPQ2</accession>
<reference evidence="1" key="1">
    <citation type="submission" date="2023-11" db="EMBL/GenBank/DDBJ databases">
        <authorList>
            <person name="Poullet M."/>
        </authorList>
    </citation>
    <scope>NUCLEOTIDE SEQUENCE</scope>
    <source>
        <strain evidence="1">E1834</strain>
    </source>
</reference>
<sequence length="468" mass="52652">MNVETTNFLNPALRECCCSSSSPLPLQRIVQLLSVGAFELRKQINEKIKCDRLGNGVEEKENEQEKYLNKLIRNELLLIELGVVDTRRLTKWINKFNDIYMKQLLNMELYFVNNFADQLENLCLKLNTHSLPQVCKPRAPFLSLNGMSNTLGDKVVYQARSEVTARVDIAGGWTDTPPITYQMGNILPAVLSLSILRPIRCKCSRLEMLQGIFYRENSFGEQQPLLHFPTAKKIFKNCCSLLCAILVVAGFVREELWGGERHYLFYFAGPGRGLLIETESDLPHGSGLGSSSILAGALLSSLHKLSGNKQQLTEDKLINQVLQIEQLHTSGGGWQDQLGGCISGGAKIGWVESVGERECCWRSVQLGGELIKEFNKKFVLLYTGKTRLAKTLLKQVLLSWARQEPQILATVERLAKGAWKAEEMLIEGKEQGVVTISTKILKNVAKIGRNWSKIWQKNKALFLKLKNN</sequence>
<name>A0ACB0YPQ2_MELEN</name>
<dbReference type="Proteomes" id="UP001497535">
    <property type="component" value="Unassembled WGS sequence"/>
</dbReference>
<gene>
    <name evidence="1" type="ORF">MENTE1834_LOCUS15005</name>
</gene>
<comment type="caution">
    <text evidence="1">The sequence shown here is derived from an EMBL/GenBank/DDBJ whole genome shotgun (WGS) entry which is preliminary data.</text>
</comment>
<proteinExistence type="predicted"/>
<dbReference type="EMBL" id="CAVMJV010000016">
    <property type="protein sequence ID" value="CAK5056782.1"/>
    <property type="molecule type" value="Genomic_DNA"/>
</dbReference>
<protein>
    <submittedName>
        <fullName evidence="1">Uncharacterized protein</fullName>
    </submittedName>
</protein>
<organism evidence="1 2">
    <name type="scientific">Meloidogyne enterolobii</name>
    <name type="common">Root-knot nematode worm</name>
    <name type="synonym">Meloidogyne mayaguensis</name>
    <dbReference type="NCBI Taxonomy" id="390850"/>
    <lineage>
        <taxon>Eukaryota</taxon>
        <taxon>Metazoa</taxon>
        <taxon>Ecdysozoa</taxon>
        <taxon>Nematoda</taxon>
        <taxon>Chromadorea</taxon>
        <taxon>Rhabditida</taxon>
        <taxon>Tylenchina</taxon>
        <taxon>Tylenchomorpha</taxon>
        <taxon>Tylenchoidea</taxon>
        <taxon>Meloidogynidae</taxon>
        <taxon>Meloidogyninae</taxon>
        <taxon>Meloidogyne</taxon>
    </lineage>
</organism>
<evidence type="ECO:0000313" key="2">
    <source>
        <dbReference type="Proteomes" id="UP001497535"/>
    </source>
</evidence>
<evidence type="ECO:0000313" key="1">
    <source>
        <dbReference type="EMBL" id="CAK5056782.1"/>
    </source>
</evidence>
<keyword evidence="2" id="KW-1185">Reference proteome</keyword>